<feature type="compositionally biased region" description="Acidic residues" evidence="1">
    <location>
        <begin position="202"/>
        <end position="216"/>
    </location>
</feature>
<organism evidence="2 3">
    <name type="scientific">Sphaeroforma arctica JP610</name>
    <dbReference type="NCBI Taxonomy" id="667725"/>
    <lineage>
        <taxon>Eukaryota</taxon>
        <taxon>Ichthyosporea</taxon>
        <taxon>Ichthyophonida</taxon>
        <taxon>Sphaeroforma</taxon>
    </lineage>
</organism>
<accession>A0A0L0FAD1</accession>
<name>A0A0L0FAD1_9EUKA</name>
<protein>
    <submittedName>
        <fullName evidence="2">Uncharacterized protein</fullName>
    </submittedName>
</protein>
<evidence type="ECO:0000313" key="2">
    <source>
        <dbReference type="EMBL" id="KNC73486.1"/>
    </source>
</evidence>
<evidence type="ECO:0000256" key="1">
    <source>
        <dbReference type="SAM" id="MobiDB-lite"/>
    </source>
</evidence>
<dbReference type="EMBL" id="KQ245558">
    <property type="protein sequence ID" value="KNC73486.1"/>
    <property type="molecule type" value="Genomic_DNA"/>
</dbReference>
<reference evidence="2 3" key="1">
    <citation type="submission" date="2011-02" db="EMBL/GenBank/DDBJ databases">
        <title>The Genome Sequence of Sphaeroforma arctica JP610.</title>
        <authorList>
            <consortium name="The Broad Institute Genome Sequencing Platform"/>
            <person name="Russ C."/>
            <person name="Cuomo C."/>
            <person name="Young S.K."/>
            <person name="Zeng Q."/>
            <person name="Gargeya S."/>
            <person name="Alvarado L."/>
            <person name="Berlin A."/>
            <person name="Chapman S.B."/>
            <person name="Chen Z."/>
            <person name="Freedman E."/>
            <person name="Gellesch M."/>
            <person name="Goldberg J."/>
            <person name="Griggs A."/>
            <person name="Gujja S."/>
            <person name="Heilman E."/>
            <person name="Heiman D."/>
            <person name="Howarth C."/>
            <person name="Mehta T."/>
            <person name="Neiman D."/>
            <person name="Pearson M."/>
            <person name="Roberts A."/>
            <person name="Saif S."/>
            <person name="Shea T."/>
            <person name="Shenoy N."/>
            <person name="Sisk P."/>
            <person name="Stolte C."/>
            <person name="Sykes S."/>
            <person name="White J."/>
            <person name="Yandava C."/>
            <person name="Burger G."/>
            <person name="Gray M.W."/>
            <person name="Holland P.W.H."/>
            <person name="King N."/>
            <person name="Lang F.B.F."/>
            <person name="Roger A.J."/>
            <person name="Ruiz-Trillo I."/>
            <person name="Haas B."/>
            <person name="Nusbaum C."/>
            <person name="Birren B."/>
        </authorList>
    </citation>
    <scope>NUCLEOTIDE SEQUENCE [LARGE SCALE GENOMIC DNA]</scope>
    <source>
        <strain evidence="2 3">JP610</strain>
    </source>
</reference>
<proteinExistence type="predicted"/>
<evidence type="ECO:0000313" key="3">
    <source>
        <dbReference type="Proteomes" id="UP000054560"/>
    </source>
</evidence>
<feature type="compositionally biased region" description="Low complexity" evidence="1">
    <location>
        <begin position="187"/>
        <end position="201"/>
    </location>
</feature>
<dbReference type="RefSeq" id="XP_014147388.1">
    <property type="nucleotide sequence ID" value="XM_014291913.1"/>
</dbReference>
<gene>
    <name evidence="2" type="ORF">SARC_13956</name>
</gene>
<sequence>MQAIGNGAYPDLQPFNSTIVGFGGFVDEPLSMNAFEGGNVLSDEDFLFDLYVNGAILGPLYTGIGPDKEVLAEQYKKILQGVPIPYNNGLLIRFNYRESYLNGAGEAALPTEFYQKPTTVHLEEWHPLLSSTAYGMFNEGVNSLYTRMAAGDLTTNAVPSPVPANPEPAQSASRDDLDEMSDTLDPSSAVATAGASGAGSEESGDATDLDPMESSV</sequence>
<dbReference type="GeneID" id="25914460"/>
<dbReference type="Proteomes" id="UP000054560">
    <property type="component" value="Unassembled WGS sequence"/>
</dbReference>
<dbReference type="AlphaFoldDB" id="A0A0L0FAD1"/>
<keyword evidence="3" id="KW-1185">Reference proteome</keyword>
<feature type="region of interest" description="Disordered" evidence="1">
    <location>
        <begin position="156"/>
        <end position="216"/>
    </location>
</feature>